<dbReference type="RefSeq" id="XP_022082516.1">
    <property type="nucleotide sequence ID" value="XM_022226824.1"/>
</dbReference>
<evidence type="ECO:0000256" key="10">
    <source>
        <dbReference type="ARBA" id="ARBA00023170"/>
    </source>
</evidence>
<feature type="domain" description="G-protein coupled receptors family 2 profile 2" evidence="17">
    <location>
        <begin position="207"/>
        <end position="463"/>
    </location>
</feature>
<dbReference type="PANTHER" id="PTHR45620">
    <property type="entry name" value="PDF RECEPTOR-LIKE PROTEIN-RELATED"/>
    <property type="match status" value="1"/>
</dbReference>
<feature type="region of interest" description="Disordered" evidence="13">
    <location>
        <begin position="707"/>
        <end position="788"/>
    </location>
</feature>
<evidence type="ECO:0000256" key="14">
    <source>
        <dbReference type="SAM" id="Phobius"/>
    </source>
</evidence>
<reference evidence="19 20" key="1">
    <citation type="submission" date="2025-04" db="UniProtKB">
        <authorList>
            <consortium name="RefSeq"/>
        </authorList>
    </citation>
    <scope>IDENTIFICATION</scope>
</reference>
<feature type="transmembrane region" description="Helical" evidence="14">
    <location>
        <begin position="209"/>
        <end position="232"/>
    </location>
</feature>
<evidence type="ECO:0000313" key="22">
    <source>
        <dbReference type="RefSeq" id="XP_022082542.1"/>
    </source>
</evidence>
<evidence type="ECO:0000313" key="18">
    <source>
        <dbReference type="Proteomes" id="UP000694845"/>
    </source>
</evidence>
<evidence type="ECO:0000256" key="2">
    <source>
        <dbReference type="ARBA" id="ARBA00005314"/>
    </source>
</evidence>
<keyword evidence="11" id="KW-0325">Glycoprotein</keyword>
<feature type="transmembrane region" description="Helical" evidence="14">
    <location>
        <begin position="361"/>
        <end position="385"/>
    </location>
</feature>
<evidence type="ECO:0000256" key="12">
    <source>
        <dbReference type="ARBA" id="ARBA00023224"/>
    </source>
</evidence>
<dbReference type="InterPro" id="IPR003051">
    <property type="entry name" value="GPCR_2_CRF_rcpt"/>
</dbReference>
<dbReference type="GO" id="GO:0005886">
    <property type="term" value="C:plasma membrane"/>
    <property type="evidence" value="ECO:0007669"/>
    <property type="project" value="UniProtKB-SubCell"/>
</dbReference>
<dbReference type="OMA" id="PPANGWH"/>
<evidence type="ECO:0000256" key="4">
    <source>
        <dbReference type="ARBA" id="ARBA00022692"/>
    </source>
</evidence>
<dbReference type="AlphaFoldDB" id="A0A8B7XQU0"/>
<evidence type="ECO:0000256" key="11">
    <source>
        <dbReference type="ARBA" id="ARBA00023180"/>
    </source>
</evidence>
<keyword evidence="4 14" id="KW-0812">Transmembrane</keyword>
<evidence type="ECO:0000256" key="5">
    <source>
        <dbReference type="ARBA" id="ARBA00022729"/>
    </source>
</evidence>
<dbReference type="PRINTS" id="PR01279">
    <property type="entry name" value="CRFRECEPTOR"/>
</dbReference>
<dbReference type="KEGG" id="aplc:110974889"/>
<name>A0A8B7XQU0_ACAPL</name>
<evidence type="ECO:0000256" key="8">
    <source>
        <dbReference type="ARBA" id="ARBA00023136"/>
    </source>
</evidence>
<dbReference type="Pfam" id="PF02793">
    <property type="entry name" value="HRM"/>
    <property type="match status" value="1"/>
</dbReference>
<evidence type="ECO:0000256" key="9">
    <source>
        <dbReference type="ARBA" id="ARBA00023157"/>
    </source>
</evidence>
<keyword evidence="5 15" id="KW-0732">Signal</keyword>
<gene>
    <name evidence="19 20 21 22" type="primary">LOC110974889</name>
</gene>
<feature type="chain" id="PRO_5044665459" evidence="15">
    <location>
        <begin position="36"/>
        <end position="788"/>
    </location>
</feature>
<dbReference type="PROSITE" id="PS00649">
    <property type="entry name" value="G_PROTEIN_RECEP_F2_1"/>
    <property type="match status" value="1"/>
</dbReference>
<evidence type="ECO:0000256" key="6">
    <source>
        <dbReference type="ARBA" id="ARBA00022989"/>
    </source>
</evidence>
<evidence type="ECO:0000313" key="21">
    <source>
        <dbReference type="RefSeq" id="XP_022082534.1"/>
    </source>
</evidence>
<keyword evidence="10" id="KW-0675">Receptor</keyword>
<dbReference type="PRINTS" id="PR00249">
    <property type="entry name" value="GPCRSECRETIN"/>
</dbReference>
<dbReference type="PROSITE" id="PS50261">
    <property type="entry name" value="G_PROTEIN_RECEP_F2_4"/>
    <property type="match status" value="1"/>
</dbReference>
<feature type="compositionally biased region" description="Basic and acidic residues" evidence="13">
    <location>
        <begin position="653"/>
        <end position="664"/>
    </location>
</feature>
<feature type="transmembrane region" description="Helical" evidence="14">
    <location>
        <begin position="406"/>
        <end position="425"/>
    </location>
</feature>
<dbReference type="PROSITE" id="PS50227">
    <property type="entry name" value="G_PROTEIN_RECEP_F2_3"/>
    <property type="match status" value="1"/>
</dbReference>
<feature type="transmembrane region" description="Helical" evidence="14">
    <location>
        <begin position="437"/>
        <end position="462"/>
    </location>
</feature>
<evidence type="ECO:0000313" key="19">
    <source>
        <dbReference type="RefSeq" id="XP_022082516.1"/>
    </source>
</evidence>
<evidence type="ECO:0000259" key="16">
    <source>
        <dbReference type="PROSITE" id="PS50227"/>
    </source>
</evidence>
<dbReference type="InterPro" id="IPR000832">
    <property type="entry name" value="GPCR_2_secretin-like"/>
</dbReference>
<dbReference type="PANTHER" id="PTHR45620:SF15">
    <property type="entry name" value="DIURETIC HORMONE 44 RECEPTOR 1-RELATED"/>
    <property type="match status" value="1"/>
</dbReference>
<dbReference type="Pfam" id="PF00002">
    <property type="entry name" value="7tm_2"/>
    <property type="match status" value="1"/>
</dbReference>
<feature type="compositionally biased region" description="Basic and acidic residues" evidence="13">
    <location>
        <begin position="714"/>
        <end position="734"/>
    </location>
</feature>
<feature type="region of interest" description="Disordered" evidence="13">
    <location>
        <begin position="629"/>
        <end position="690"/>
    </location>
</feature>
<organism evidence="18 22">
    <name type="scientific">Acanthaster planci</name>
    <name type="common">Crown-of-thorns starfish</name>
    <dbReference type="NCBI Taxonomy" id="133434"/>
    <lineage>
        <taxon>Eukaryota</taxon>
        <taxon>Metazoa</taxon>
        <taxon>Echinodermata</taxon>
        <taxon>Eleutherozoa</taxon>
        <taxon>Asterozoa</taxon>
        <taxon>Asteroidea</taxon>
        <taxon>Valvatacea</taxon>
        <taxon>Valvatida</taxon>
        <taxon>Acanthasteridae</taxon>
        <taxon>Acanthaster</taxon>
    </lineage>
</organism>
<accession>A0A8B7XQU0</accession>
<protein>
    <submittedName>
        <fullName evidence="19 20">Parathyroid hormone/parathyroid hormone-related peptide receptor-like isoform X1</fullName>
    </submittedName>
</protein>
<dbReference type="GeneID" id="110974889"/>
<evidence type="ECO:0000313" key="20">
    <source>
        <dbReference type="RefSeq" id="XP_022082524.1"/>
    </source>
</evidence>
<evidence type="ECO:0000259" key="17">
    <source>
        <dbReference type="PROSITE" id="PS50261"/>
    </source>
</evidence>
<keyword evidence="18" id="KW-1185">Reference proteome</keyword>
<dbReference type="SMART" id="SM00008">
    <property type="entry name" value="HormR"/>
    <property type="match status" value="1"/>
</dbReference>
<dbReference type="RefSeq" id="XP_022082542.1">
    <property type="nucleotide sequence ID" value="XM_022226850.1"/>
</dbReference>
<keyword evidence="6 14" id="KW-1133">Transmembrane helix</keyword>
<dbReference type="GO" id="GO:0008528">
    <property type="term" value="F:G protein-coupled peptide receptor activity"/>
    <property type="evidence" value="ECO:0007669"/>
    <property type="project" value="TreeGrafter"/>
</dbReference>
<dbReference type="InterPro" id="IPR050332">
    <property type="entry name" value="GPCR_2"/>
</dbReference>
<dbReference type="InterPro" id="IPR017983">
    <property type="entry name" value="GPCR_2_secretin-like_CS"/>
</dbReference>
<keyword evidence="9" id="KW-1015">Disulfide bond</keyword>
<evidence type="ECO:0000256" key="1">
    <source>
        <dbReference type="ARBA" id="ARBA00004651"/>
    </source>
</evidence>
<keyword evidence="12" id="KW-0807">Transducer</keyword>
<keyword evidence="3" id="KW-1003">Cell membrane</keyword>
<dbReference type="InterPro" id="IPR001879">
    <property type="entry name" value="GPCR_2_extracellular_dom"/>
</dbReference>
<dbReference type="SUPFAM" id="SSF111418">
    <property type="entry name" value="Hormone receptor domain"/>
    <property type="match status" value="1"/>
</dbReference>
<dbReference type="SUPFAM" id="SSF81321">
    <property type="entry name" value="Family A G protein-coupled receptor-like"/>
    <property type="match status" value="1"/>
</dbReference>
<comment type="subcellular location">
    <subcellularLocation>
        <location evidence="1">Cell membrane</location>
        <topology evidence="1">Multi-pass membrane protein</topology>
    </subcellularLocation>
</comment>
<sequence length="788" mass="87295">MATTNGRRPLGDFVVICTLVLIVSLVGVSSTYVQASNTTDASESNTTQSITATPDTNMSFTFIARSNGTAAPVAGLATPPPRFNVTVFENIYQEYEEHFMAYHNLLEIGEERQCSLRNMLEETLLDFDAAENGRYCGSLFDTILCWPASEPGIINRSCPAVLNDVHYDTSYNVTRVCNPDGTWANKSNYSSCTAKYIPDVNSNDIALQVLVYVGYSLSFTALVGAFCIFLFFKSLRCVRNYIHWNLVSSFVVLYISYFTLSGTIGLVNDKSDVQWICRLLYVLMLYAMMTNFFWMFVEGIYLYTLVVRALTVRRNFFWIYCIFGWAGPVPFVVAFTIVKIVSQSDQCWVNTGPEQDPHNYIIMSPIFLVIAVNLYFLIHIMAILVTKLRASHSLETQQYRKGVKGTLFLLPLLGVTYLLFLLGPAQVSEKESNTASFYIYSYFSTLLSSLQGFFVAVIYVFLNQEVQNVIKRKIRRWREENTLPTRVVSRRGSNTRTSFGNLGIFGGRRSGHGGPGSASEHVTAFKLPGGHISSPEVYSNGAKVPPFIRMDEVQPLTPVSEAPTSPQTMQSYVSLGNGHESETQPINDVELDALKGDNARCNGLNESSDWDCNELPLLSVNACGTTSEVNGTQDSSHHGTWDLGPHGNFSNVTEKKALQTDHDNNGVLGGNHNNNNSLAPGLARPKTASGRSRVTFADELVHENHKRPACCDTGRNEEAYDRSPRKKADAEKPPSRGQTDGEDSPDSVTGKQDIQRSPLLPCIRKKPWASSKPNGTIAFPKAPEGTPV</sequence>
<keyword evidence="7" id="KW-0297">G-protein coupled receptor</keyword>
<evidence type="ECO:0000256" key="7">
    <source>
        <dbReference type="ARBA" id="ARBA00023040"/>
    </source>
</evidence>
<dbReference type="Gene3D" id="1.20.1070.10">
    <property type="entry name" value="Rhodopsin 7-helix transmembrane proteins"/>
    <property type="match status" value="1"/>
</dbReference>
<evidence type="ECO:0000256" key="3">
    <source>
        <dbReference type="ARBA" id="ARBA00022475"/>
    </source>
</evidence>
<dbReference type="GO" id="GO:0007166">
    <property type="term" value="P:cell surface receptor signaling pathway"/>
    <property type="evidence" value="ECO:0007669"/>
    <property type="project" value="InterPro"/>
</dbReference>
<feature type="signal peptide" evidence="15">
    <location>
        <begin position="1"/>
        <end position="35"/>
    </location>
</feature>
<dbReference type="InterPro" id="IPR017981">
    <property type="entry name" value="GPCR_2-like_7TM"/>
</dbReference>
<feature type="transmembrane region" description="Helical" evidence="14">
    <location>
        <begin position="244"/>
        <end position="267"/>
    </location>
</feature>
<feature type="transmembrane region" description="Helical" evidence="14">
    <location>
        <begin position="279"/>
        <end position="304"/>
    </location>
</feature>
<evidence type="ECO:0000256" key="13">
    <source>
        <dbReference type="SAM" id="MobiDB-lite"/>
    </source>
</evidence>
<keyword evidence="8 14" id="KW-0472">Membrane</keyword>
<dbReference type="OrthoDB" id="6022368at2759"/>
<dbReference type="Gene3D" id="4.10.1240.10">
    <property type="entry name" value="GPCR, family 2, extracellular hormone receptor domain"/>
    <property type="match status" value="1"/>
</dbReference>
<feature type="transmembrane region" description="Helical" evidence="14">
    <location>
        <begin position="316"/>
        <end position="341"/>
    </location>
</feature>
<dbReference type="RefSeq" id="XP_022082524.1">
    <property type="nucleotide sequence ID" value="XM_022226832.1"/>
</dbReference>
<dbReference type="RefSeq" id="XP_022082534.1">
    <property type="nucleotide sequence ID" value="XM_022226842.1"/>
</dbReference>
<dbReference type="InterPro" id="IPR036445">
    <property type="entry name" value="GPCR_2_extracell_dom_sf"/>
</dbReference>
<evidence type="ECO:0000256" key="15">
    <source>
        <dbReference type="SAM" id="SignalP"/>
    </source>
</evidence>
<dbReference type="GO" id="GO:0007188">
    <property type="term" value="P:adenylate cyclase-modulating G protein-coupled receptor signaling pathway"/>
    <property type="evidence" value="ECO:0007669"/>
    <property type="project" value="TreeGrafter"/>
</dbReference>
<proteinExistence type="inferred from homology"/>
<dbReference type="Proteomes" id="UP000694845">
    <property type="component" value="Unplaced"/>
</dbReference>
<comment type="similarity">
    <text evidence="2">Belongs to the G-protein coupled receptor 2 family.</text>
</comment>
<dbReference type="GO" id="GO:0017046">
    <property type="term" value="F:peptide hormone binding"/>
    <property type="evidence" value="ECO:0007669"/>
    <property type="project" value="TreeGrafter"/>
</dbReference>
<feature type="domain" description="G-protein coupled receptors family 2 profile 1" evidence="16">
    <location>
        <begin position="113"/>
        <end position="196"/>
    </location>
</feature>